<dbReference type="PANTHER" id="PTHR31836:SF24">
    <property type="entry name" value="RLPA-LIKE PROTEIN DOUBLE-PSI BETA-BARREL DOMAIN-CONTAINING PROTEIN"/>
    <property type="match status" value="1"/>
</dbReference>
<dbReference type="Gene3D" id="2.40.40.10">
    <property type="entry name" value="RlpA-like domain"/>
    <property type="match status" value="1"/>
</dbReference>
<dbReference type="PANTHER" id="PTHR31836">
    <property type="match status" value="1"/>
</dbReference>
<dbReference type="CDD" id="cd22191">
    <property type="entry name" value="DPBB_RlpA_EXP_N-like"/>
    <property type="match status" value="1"/>
</dbReference>
<dbReference type="InParanoid" id="A0A0C3BL46"/>
<evidence type="ECO:0000259" key="4">
    <source>
        <dbReference type="Pfam" id="PF03330"/>
    </source>
</evidence>
<reference evidence="5 6" key="1">
    <citation type="submission" date="2014-04" db="EMBL/GenBank/DDBJ databases">
        <authorList>
            <consortium name="DOE Joint Genome Institute"/>
            <person name="Kuo A."/>
            <person name="Tarkka M."/>
            <person name="Buscot F."/>
            <person name="Kohler A."/>
            <person name="Nagy L.G."/>
            <person name="Floudas D."/>
            <person name="Copeland A."/>
            <person name="Barry K.W."/>
            <person name="Cichocki N."/>
            <person name="Veneault-Fourrey C."/>
            <person name="LaButti K."/>
            <person name="Lindquist E.A."/>
            <person name="Lipzen A."/>
            <person name="Lundell T."/>
            <person name="Morin E."/>
            <person name="Murat C."/>
            <person name="Sun H."/>
            <person name="Tunlid A."/>
            <person name="Henrissat B."/>
            <person name="Grigoriev I.V."/>
            <person name="Hibbett D.S."/>
            <person name="Martin F."/>
            <person name="Nordberg H.P."/>
            <person name="Cantor M.N."/>
            <person name="Hua S.X."/>
        </authorList>
    </citation>
    <scope>NUCLEOTIDE SEQUENCE [LARGE SCALE GENOMIC DNA]</scope>
    <source>
        <strain evidence="5 6">F 1598</strain>
    </source>
</reference>
<dbReference type="OrthoDB" id="406505at2759"/>
<dbReference type="STRING" id="765440.A0A0C3BL46"/>
<reference evidence="6" key="2">
    <citation type="submission" date="2015-01" db="EMBL/GenBank/DDBJ databases">
        <title>Evolutionary Origins and Diversification of the Mycorrhizal Mutualists.</title>
        <authorList>
            <consortium name="DOE Joint Genome Institute"/>
            <consortium name="Mycorrhizal Genomics Consortium"/>
            <person name="Kohler A."/>
            <person name="Kuo A."/>
            <person name="Nagy L.G."/>
            <person name="Floudas D."/>
            <person name="Copeland A."/>
            <person name="Barry K.W."/>
            <person name="Cichocki N."/>
            <person name="Veneault-Fourrey C."/>
            <person name="LaButti K."/>
            <person name="Lindquist E.A."/>
            <person name="Lipzen A."/>
            <person name="Lundell T."/>
            <person name="Morin E."/>
            <person name="Murat C."/>
            <person name="Riley R."/>
            <person name="Ohm R."/>
            <person name="Sun H."/>
            <person name="Tunlid A."/>
            <person name="Henrissat B."/>
            <person name="Grigoriev I.V."/>
            <person name="Hibbett D.S."/>
            <person name="Martin F."/>
        </authorList>
    </citation>
    <scope>NUCLEOTIDE SEQUENCE [LARGE SCALE GENOMIC DNA]</scope>
    <source>
        <strain evidence="6">F 1598</strain>
    </source>
</reference>
<dbReference type="Proteomes" id="UP000054166">
    <property type="component" value="Unassembled WGS sequence"/>
</dbReference>
<feature type="region of interest" description="Disordered" evidence="2">
    <location>
        <begin position="109"/>
        <end position="182"/>
    </location>
</feature>
<dbReference type="AlphaFoldDB" id="A0A0C3BL46"/>
<name>A0A0C3BL46_PILCF</name>
<feature type="domain" description="RlpA-like protein double-psi beta-barrel" evidence="4">
    <location>
        <begin position="195"/>
        <end position="291"/>
    </location>
</feature>
<feature type="chain" id="PRO_5002175732" description="RlpA-like protein double-psi beta-barrel domain-containing protein" evidence="3">
    <location>
        <begin position="20"/>
        <end position="296"/>
    </location>
</feature>
<protein>
    <recommendedName>
        <fullName evidence="4">RlpA-like protein double-psi beta-barrel domain-containing protein</fullName>
    </recommendedName>
</protein>
<evidence type="ECO:0000313" key="6">
    <source>
        <dbReference type="Proteomes" id="UP000054166"/>
    </source>
</evidence>
<keyword evidence="1 3" id="KW-0732">Signal</keyword>
<sequence length="296" mass="30909">MFSIIHILFVAIVASSVSGLIIPRHRSVQLAPRTVSVPSTYASGYLEDYLTYHTRYIAIDCENKHNTTYFDNCCHPLLATENLKDNRPAECAPTAAELSSASAAIATPTADGGDDGCSDGPSSTTHTSKSTPAPENVGAEPPKTTPKATPKATLKASPKKESTTKTHSSSVSKASSTTSSGGGGLLSGLGQIFSNGVATFFFQNGVAGACGTVHSDSDFIAAIDQARYGDSGKKSSLCGKKIKVVNTKTNKSVTVTIEDDCPTCSNENSVDLSQAAFNQIGTAEEGEVDIQWAFLD</sequence>
<proteinExistence type="predicted"/>
<evidence type="ECO:0000256" key="1">
    <source>
        <dbReference type="ARBA" id="ARBA00022729"/>
    </source>
</evidence>
<feature type="compositionally biased region" description="Low complexity" evidence="2">
    <location>
        <begin position="139"/>
        <end position="156"/>
    </location>
</feature>
<dbReference type="Pfam" id="PF03330">
    <property type="entry name" value="DPBB_1"/>
    <property type="match status" value="1"/>
</dbReference>
<feature type="compositionally biased region" description="Low complexity" evidence="2">
    <location>
        <begin position="165"/>
        <end position="179"/>
    </location>
</feature>
<accession>A0A0C3BL46</accession>
<evidence type="ECO:0000256" key="2">
    <source>
        <dbReference type="SAM" id="MobiDB-lite"/>
    </source>
</evidence>
<organism evidence="5 6">
    <name type="scientific">Piloderma croceum (strain F 1598)</name>
    <dbReference type="NCBI Taxonomy" id="765440"/>
    <lineage>
        <taxon>Eukaryota</taxon>
        <taxon>Fungi</taxon>
        <taxon>Dikarya</taxon>
        <taxon>Basidiomycota</taxon>
        <taxon>Agaricomycotina</taxon>
        <taxon>Agaricomycetes</taxon>
        <taxon>Agaricomycetidae</taxon>
        <taxon>Atheliales</taxon>
        <taxon>Atheliaceae</taxon>
        <taxon>Piloderma</taxon>
    </lineage>
</organism>
<feature type="signal peptide" evidence="3">
    <location>
        <begin position="1"/>
        <end position="19"/>
    </location>
</feature>
<keyword evidence="6" id="KW-1185">Reference proteome</keyword>
<dbReference type="SUPFAM" id="SSF50685">
    <property type="entry name" value="Barwin-like endoglucanases"/>
    <property type="match status" value="1"/>
</dbReference>
<dbReference type="EMBL" id="KN832980">
    <property type="protein sequence ID" value="KIM87148.1"/>
    <property type="molecule type" value="Genomic_DNA"/>
</dbReference>
<dbReference type="InterPro" id="IPR051477">
    <property type="entry name" value="Expansin_CellWall"/>
</dbReference>
<feature type="compositionally biased region" description="Low complexity" evidence="2">
    <location>
        <begin position="118"/>
        <end position="131"/>
    </location>
</feature>
<dbReference type="InterPro" id="IPR036908">
    <property type="entry name" value="RlpA-like_sf"/>
</dbReference>
<evidence type="ECO:0000256" key="3">
    <source>
        <dbReference type="SAM" id="SignalP"/>
    </source>
</evidence>
<gene>
    <name evidence="5" type="ORF">PILCRDRAFT_4359</name>
</gene>
<evidence type="ECO:0000313" key="5">
    <source>
        <dbReference type="EMBL" id="KIM87148.1"/>
    </source>
</evidence>
<dbReference type="HOGENOM" id="CLU_046371_0_0_1"/>
<dbReference type="InterPro" id="IPR009009">
    <property type="entry name" value="RlpA-like_DPBB"/>
</dbReference>